<comment type="caution">
    <text evidence="2">The sequence shown here is derived from an EMBL/GenBank/DDBJ whole genome shotgun (WGS) entry which is preliminary data.</text>
</comment>
<gene>
    <name evidence="2" type="ORF">RFI_07235</name>
</gene>
<keyword evidence="1" id="KW-0812">Transmembrane</keyword>
<evidence type="ECO:0000256" key="1">
    <source>
        <dbReference type="SAM" id="Phobius"/>
    </source>
</evidence>
<dbReference type="AlphaFoldDB" id="X6NUC1"/>
<sequence>MQILIACCVIVVENRQNVDESIDELKDAEAYVHPDQKRVELLHLEYKELKNNMLYVSMQQLARRNNSSKKKGSTYYLMKKINFFILNIHIPFIYFLFLFLSSLLNFSFTKIKQYFVYFSKLVVCVIRIH</sequence>
<accession>X6NUC1</accession>
<reference evidence="2 3" key="1">
    <citation type="journal article" date="2013" name="Curr. Biol.">
        <title>The Genome of the Foraminiferan Reticulomyxa filosa.</title>
        <authorList>
            <person name="Glockner G."/>
            <person name="Hulsmann N."/>
            <person name="Schleicher M."/>
            <person name="Noegel A.A."/>
            <person name="Eichinger L."/>
            <person name="Gallinger C."/>
            <person name="Pawlowski J."/>
            <person name="Sierra R."/>
            <person name="Euteneuer U."/>
            <person name="Pillet L."/>
            <person name="Moustafa A."/>
            <person name="Platzer M."/>
            <person name="Groth M."/>
            <person name="Szafranski K."/>
            <person name="Schliwa M."/>
        </authorList>
    </citation>
    <scope>NUCLEOTIDE SEQUENCE [LARGE SCALE GENOMIC DNA]</scope>
</reference>
<dbReference type="Proteomes" id="UP000023152">
    <property type="component" value="Unassembled WGS sequence"/>
</dbReference>
<name>X6NUC1_RETFI</name>
<evidence type="ECO:0000313" key="2">
    <source>
        <dbReference type="EMBL" id="ETO29885.1"/>
    </source>
</evidence>
<dbReference type="EMBL" id="ASPP01005783">
    <property type="protein sequence ID" value="ETO29885.1"/>
    <property type="molecule type" value="Genomic_DNA"/>
</dbReference>
<keyword evidence="3" id="KW-1185">Reference proteome</keyword>
<proteinExistence type="predicted"/>
<keyword evidence="1" id="KW-1133">Transmembrane helix</keyword>
<keyword evidence="1" id="KW-0472">Membrane</keyword>
<feature type="transmembrane region" description="Helical" evidence="1">
    <location>
        <begin position="81"/>
        <end position="99"/>
    </location>
</feature>
<organism evidence="2 3">
    <name type="scientific">Reticulomyxa filosa</name>
    <dbReference type="NCBI Taxonomy" id="46433"/>
    <lineage>
        <taxon>Eukaryota</taxon>
        <taxon>Sar</taxon>
        <taxon>Rhizaria</taxon>
        <taxon>Retaria</taxon>
        <taxon>Foraminifera</taxon>
        <taxon>Monothalamids</taxon>
        <taxon>Reticulomyxidae</taxon>
        <taxon>Reticulomyxa</taxon>
    </lineage>
</organism>
<protein>
    <submittedName>
        <fullName evidence="2">Uncharacterized protein</fullName>
    </submittedName>
</protein>
<evidence type="ECO:0000313" key="3">
    <source>
        <dbReference type="Proteomes" id="UP000023152"/>
    </source>
</evidence>